<dbReference type="Proteomes" id="UP000254461">
    <property type="component" value="Unassembled WGS sequence"/>
</dbReference>
<proteinExistence type="predicted"/>
<gene>
    <name evidence="1" type="ORF">NCTC12092_01609</name>
</gene>
<dbReference type="RefSeq" id="WP_115251262.1">
    <property type="nucleotide sequence ID" value="NZ_UHFF01000002.1"/>
</dbReference>
<accession>A0A380JUF3</accession>
<evidence type="ECO:0000313" key="1">
    <source>
        <dbReference type="EMBL" id="SUN47959.1"/>
    </source>
</evidence>
<name>A0A380JUF3_9STRE</name>
<protein>
    <submittedName>
        <fullName evidence="1">Uncharacterized protein</fullName>
    </submittedName>
</protein>
<sequence length="372" mass="42401">MVKLSKRSKIAMSFLIVFCGIFFVAQKRFGSSDQSFTVRPDADFYIVGYHNIEGYQLTNEQPQKISDAKLEVVKDQINQVVKRAELSNRYLVFSEEGPPLGAIGRLIALDFQKGKVTYHPTADYAFTSSGVSPDYYFTSTANTDDSFITVFDPKLKEIDKHIFEDSIIASDFSVDGDDIYLLGTDVKTKDNYPTYLYTLSIKNGKLALKNKELLYEQPESTYFFHDSIVKEKQLYTVSSGYRNNATKERTVLGQVFHYDMQSGQKHFFDLTEIAPVNIFDLGHDTLAIEHEKNEAGKIGFSLFYLNDKTSTFIDLSQFGLSIESDYLKDVKQIDENTLLILAGHKLIGYHISDHQVIFDKQVSDDAFHIWVK</sequence>
<dbReference type="SUPFAM" id="SSF69304">
    <property type="entry name" value="Tricorn protease N-terminal domain"/>
    <property type="match status" value="1"/>
</dbReference>
<reference evidence="1 2" key="1">
    <citation type="submission" date="2018-06" db="EMBL/GenBank/DDBJ databases">
        <authorList>
            <consortium name="Pathogen Informatics"/>
            <person name="Doyle S."/>
        </authorList>
    </citation>
    <scope>NUCLEOTIDE SEQUENCE [LARGE SCALE GENOMIC DNA]</scope>
    <source>
        <strain evidence="1 2">NCTC12092</strain>
    </source>
</reference>
<dbReference type="EMBL" id="UHFF01000002">
    <property type="protein sequence ID" value="SUN47959.1"/>
    <property type="molecule type" value="Genomic_DNA"/>
</dbReference>
<organism evidence="1 2">
    <name type="scientific">Streptococcus equi subsp. equi</name>
    <dbReference type="NCBI Taxonomy" id="148942"/>
    <lineage>
        <taxon>Bacteria</taxon>
        <taxon>Bacillati</taxon>
        <taxon>Bacillota</taxon>
        <taxon>Bacilli</taxon>
        <taxon>Lactobacillales</taxon>
        <taxon>Streptococcaceae</taxon>
        <taxon>Streptococcus</taxon>
    </lineage>
</organism>
<evidence type="ECO:0000313" key="2">
    <source>
        <dbReference type="Proteomes" id="UP000254461"/>
    </source>
</evidence>
<dbReference type="AlphaFoldDB" id="A0A380JUF3"/>